<dbReference type="EMBL" id="AMBO01000401">
    <property type="protein sequence ID" value="EKC97851.1"/>
    <property type="molecule type" value="Genomic_DNA"/>
</dbReference>
<feature type="region of interest" description="Disordered" evidence="6">
    <location>
        <begin position="460"/>
        <end position="494"/>
    </location>
</feature>
<dbReference type="eggNOG" id="KOG0966">
    <property type="taxonomic scope" value="Eukaryota"/>
</dbReference>
<protein>
    <recommendedName>
        <fullName evidence="7">ATP-dependent DNA ligase family profile domain-containing protein</fullName>
    </recommendedName>
</protein>
<dbReference type="STRING" id="1220162.K1VFJ5"/>
<reference evidence="8 9" key="1">
    <citation type="journal article" date="2012" name="Eukaryot. Cell">
        <title>Genome sequence of the Trichosporon asahii environmental strain CBS 8904.</title>
        <authorList>
            <person name="Yang R.Y."/>
            <person name="Li H.T."/>
            <person name="Zhu H."/>
            <person name="Zhou G.P."/>
            <person name="Wang M."/>
            <person name="Wang L."/>
        </authorList>
    </citation>
    <scope>NUCLEOTIDE SEQUENCE [LARGE SCALE GENOMIC DNA]</scope>
    <source>
        <strain evidence="8 9">CBS 8904</strain>
    </source>
</reference>
<evidence type="ECO:0000256" key="5">
    <source>
        <dbReference type="ARBA" id="ARBA00023242"/>
    </source>
</evidence>
<comment type="caution">
    <text evidence="8">The sequence shown here is derived from an EMBL/GenBank/DDBJ whole genome shotgun (WGS) entry which is preliminary data.</text>
</comment>
<keyword evidence="5" id="KW-0539">Nucleus</keyword>
<dbReference type="GO" id="GO:0005524">
    <property type="term" value="F:ATP binding"/>
    <property type="evidence" value="ECO:0007669"/>
    <property type="project" value="UniProtKB-KW"/>
</dbReference>
<dbReference type="PROSITE" id="PS50160">
    <property type="entry name" value="DNA_LIGASE_A3"/>
    <property type="match status" value="1"/>
</dbReference>
<dbReference type="GO" id="GO:0032807">
    <property type="term" value="C:DNA ligase IV complex"/>
    <property type="evidence" value="ECO:0007669"/>
    <property type="project" value="TreeGrafter"/>
</dbReference>
<dbReference type="HOGENOM" id="CLU_481618_0_0_1"/>
<dbReference type="OrthoDB" id="2594834at2759"/>
<accession>K1VFJ5</accession>
<dbReference type="Gene3D" id="1.10.3260.10">
    <property type="entry name" value="DNA ligase, ATP-dependent, N-terminal domain"/>
    <property type="match status" value="1"/>
</dbReference>
<sequence length="566" mass="62495">MGDPPMSKRRDQKEKTISYTPEEIFGAWISKQAQPLVPGTTKKLFRLLFPHEGARRRYDIKETRLASLLEQTLGIKGLTRWDAVSLNGVRKTGCLGEEPNGNSTMTIGEVDALLDQLAAGSSWSQLSQIPSDRPTQMTILQRLFRDSGMSPYALSVLTQIILRDLRPLLFPLPLRYVGRPELLIRETISSAPNLLTVESAMFRWDTTMAKLYREGKGNIDWASSRPLLTVEIPKARGAGSSTNIALQGFYDGATPMAPIVWAETKYDGYRMQIHVALSPQPKITIFSKSKRESTQERLNAHSTRPAHPRAFAIASVILEAEVVPFNEGSREGARGPGIEEFWHLHSAGVVHENSGREADRHRHRHLCLAFFDVLYANGESLLLHTYEQRRAALESIIHPIPGFALQRVFDKAVEQYEGVQLTLQSRPSHSFIKHYNDTIDLVVIGAGWDPERARQLRETAAAASSARTPVTKLAQDTSAAVAPNAPSGVEPAAEPASILAEPGAYPHIRSSRQGNRRRVAPYAAALLSRTPDEAAPSHSPARTPSLTEDPRGTHAGVWDERASSTA</sequence>
<dbReference type="PANTHER" id="PTHR45997:SF2">
    <property type="entry name" value="ATP DEPENDENT DNA LIGASE DOMAIN PROTEIN (AFU_ORTHOLOGUE AFUA_5G02430)"/>
    <property type="match status" value="1"/>
</dbReference>
<dbReference type="Pfam" id="PF01068">
    <property type="entry name" value="DNA_ligase_A_M"/>
    <property type="match status" value="1"/>
</dbReference>
<comment type="similarity">
    <text evidence="1">Belongs to the ATP-dependent DNA ligase family.</text>
</comment>
<keyword evidence="2" id="KW-0436">Ligase</keyword>
<dbReference type="PANTHER" id="PTHR45997">
    <property type="entry name" value="DNA LIGASE 4"/>
    <property type="match status" value="1"/>
</dbReference>
<feature type="compositionally biased region" description="Basic and acidic residues" evidence="6">
    <location>
        <begin position="548"/>
        <end position="566"/>
    </location>
</feature>
<organism evidence="8 9">
    <name type="scientific">Trichosporon asahii var. asahii (strain CBS 8904)</name>
    <name type="common">Yeast</name>
    <dbReference type="NCBI Taxonomy" id="1220162"/>
    <lineage>
        <taxon>Eukaryota</taxon>
        <taxon>Fungi</taxon>
        <taxon>Dikarya</taxon>
        <taxon>Basidiomycota</taxon>
        <taxon>Agaricomycotina</taxon>
        <taxon>Tremellomycetes</taxon>
        <taxon>Trichosporonales</taxon>
        <taxon>Trichosporonaceae</taxon>
        <taxon>Trichosporon</taxon>
    </lineage>
</organism>
<keyword evidence="3" id="KW-0547">Nucleotide-binding</keyword>
<dbReference type="InterPro" id="IPR029710">
    <property type="entry name" value="LIG4"/>
</dbReference>
<proteinExistence type="inferred from homology"/>
<dbReference type="AlphaFoldDB" id="K1VFJ5"/>
<dbReference type="Gene3D" id="3.30.470.30">
    <property type="entry name" value="DNA ligase/mRNA capping enzyme"/>
    <property type="match status" value="1"/>
</dbReference>
<feature type="domain" description="ATP-dependent DNA ligase family profile" evidence="7">
    <location>
        <begin position="359"/>
        <end position="408"/>
    </location>
</feature>
<evidence type="ECO:0000256" key="2">
    <source>
        <dbReference type="ARBA" id="ARBA00022598"/>
    </source>
</evidence>
<name>K1VFJ5_TRIAC</name>
<keyword evidence="4" id="KW-0067">ATP-binding</keyword>
<evidence type="ECO:0000313" key="8">
    <source>
        <dbReference type="EMBL" id="EKC97851.1"/>
    </source>
</evidence>
<dbReference type="GO" id="GO:0003910">
    <property type="term" value="F:DNA ligase (ATP) activity"/>
    <property type="evidence" value="ECO:0007669"/>
    <property type="project" value="InterPro"/>
</dbReference>
<evidence type="ECO:0000256" key="4">
    <source>
        <dbReference type="ARBA" id="ARBA00022840"/>
    </source>
</evidence>
<feature type="region of interest" description="Disordered" evidence="6">
    <location>
        <begin position="506"/>
        <end position="566"/>
    </location>
</feature>
<evidence type="ECO:0000256" key="3">
    <source>
        <dbReference type="ARBA" id="ARBA00022741"/>
    </source>
</evidence>
<dbReference type="InterPro" id="IPR012310">
    <property type="entry name" value="DNA_ligase_ATP-dep_cent"/>
</dbReference>
<dbReference type="GO" id="GO:0006297">
    <property type="term" value="P:nucleotide-excision repair, DNA gap filling"/>
    <property type="evidence" value="ECO:0007669"/>
    <property type="project" value="TreeGrafter"/>
</dbReference>
<dbReference type="InParanoid" id="K1VFJ5"/>
<gene>
    <name evidence="8" type="ORF">A1Q2_07854</name>
</gene>
<dbReference type="SUPFAM" id="SSF56091">
    <property type="entry name" value="DNA ligase/mRNA capping enzyme, catalytic domain"/>
    <property type="match status" value="1"/>
</dbReference>
<evidence type="ECO:0000256" key="1">
    <source>
        <dbReference type="ARBA" id="ARBA00007572"/>
    </source>
</evidence>
<dbReference type="InterPro" id="IPR012308">
    <property type="entry name" value="DNA_ligase_ATP-dep_N"/>
</dbReference>
<dbReference type="InterPro" id="IPR036599">
    <property type="entry name" value="DNA_ligase_N_sf"/>
</dbReference>
<evidence type="ECO:0000256" key="6">
    <source>
        <dbReference type="SAM" id="MobiDB-lite"/>
    </source>
</evidence>
<dbReference type="Proteomes" id="UP000006757">
    <property type="component" value="Unassembled WGS sequence"/>
</dbReference>
<dbReference type="Pfam" id="PF04675">
    <property type="entry name" value="DNA_ligase_A_N"/>
    <property type="match status" value="1"/>
</dbReference>
<evidence type="ECO:0000259" key="7">
    <source>
        <dbReference type="PROSITE" id="PS50160"/>
    </source>
</evidence>
<dbReference type="GO" id="GO:0006310">
    <property type="term" value="P:DNA recombination"/>
    <property type="evidence" value="ECO:0007669"/>
    <property type="project" value="InterPro"/>
</dbReference>
<keyword evidence="9" id="KW-1185">Reference proteome</keyword>
<dbReference type="GO" id="GO:0003677">
    <property type="term" value="F:DNA binding"/>
    <property type="evidence" value="ECO:0007669"/>
    <property type="project" value="InterPro"/>
</dbReference>
<dbReference type="GO" id="GO:0006303">
    <property type="term" value="P:double-strand break repair via nonhomologous end joining"/>
    <property type="evidence" value="ECO:0007669"/>
    <property type="project" value="TreeGrafter"/>
</dbReference>
<evidence type="ECO:0000313" key="9">
    <source>
        <dbReference type="Proteomes" id="UP000006757"/>
    </source>
</evidence>